<dbReference type="InterPro" id="IPR010987">
    <property type="entry name" value="Glutathione-S-Trfase_C-like"/>
</dbReference>
<dbReference type="EMBL" id="FRCA01000021">
    <property type="protein sequence ID" value="SHM95915.1"/>
    <property type="molecule type" value="Genomic_DNA"/>
</dbReference>
<evidence type="ECO:0000259" key="4">
    <source>
        <dbReference type="PROSITE" id="PS50405"/>
    </source>
</evidence>
<dbReference type="SFLD" id="SFLDG00358">
    <property type="entry name" value="Main_(cytGST)"/>
    <property type="match status" value="1"/>
</dbReference>
<dbReference type="EC" id="2.5.1.18" evidence="1"/>
<evidence type="ECO:0000313" key="6">
    <source>
        <dbReference type="EMBL" id="SHM95915.1"/>
    </source>
</evidence>
<protein>
    <recommendedName>
        <fullName evidence="1">glutathione transferase</fullName>
        <ecNumber evidence="1">2.5.1.18</ecNumber>
    </recommendedName>
</protein>
<evidence type="ECO:0000256" key="2">
    <source>
        <dbReference type="ARBA" id="ARBA00022679"/>
    </source>
</evidence>
<dbReference type="STRING" id="44933.SAMN05660971_04386"/>
<dbReference type="RefSeq" id="WP_073437354.1">
    <property type="nucleotide sequence ID" value="NZ_BJXU01000192.1"/>
</dbReference>
<dbReference type="SUPFAM" id="SSF52833">
    <property type="entry name" value="Thioredoxin-like"/>
    <property type="match status" value="1"/>
</dbReference>
<dbReference type="PANTHER" id="PTHR43900:SF3">
    <property type="entry name" value="GLUTATHIONE S-TRANSFERASE RHO"/>
    <property type="match status" value="1"/>
</dbReference>
<dbReference type="PROSITE" id="PS50404">
    <property type="entry name" value="GST_NTER"/>
    <property type="match status" value="1"/>
</dbReference>
<dbReference type="SUPFAM" id="SSF47616">
    <property type="entry name" value="GST C-terminal domain-like"/>
    <property type="match status" value="1"/>
</dbReference>
<dbReference type="InterPro" id="IPR036282">
    <property type="entry name" value="Glutathione-S-Trfase_C_sf"/>
</dbReference>
<evidence type="ECO:0000313" key="8">
    <source>
        <dbReference type="Proteomes" id="UP000321726"/>
    </source>
</evidence>
<evidence type="ECO:0000313" key="5">
    <source>
        <dbReference type="EMBL" id="GEN26183.1"/>
    </source>
</evidence>
<dbReference type="Proteomes" id="UP000184123">
    <property type="component" value="Unassembled WGS sequence"/>
</dbReference>
<dbReference type="InterPro" id="IPR004045">
    <property type="entry name" value="Glutathione_S-Trfase_N"/>
</dbReference>
<organism evidence="6 7">
    <name type="scientific">Halomonas cupida</name>
    <dbReference type="NCBI Taxonomy" id="44933"/>
    <lineage>
        <taxon>Bacteria</taxon>
        <taxon>Pseudomonadati</taxon>
        <taxon>Pseudomonadota</taxon>
        <taxon>Gammaproteobacteria</taxon>
        <taxon>Oceanospirillales</taxon>
        <taxon>Halomonadaceae</taxon>
        <taxon>Halomonas</taxon>
    </lineage>
</organism>
<sequence length="218" mass="23965">MAAVQILGPSFSNFVRSVMLACHEKGIDFQQSMEYQGQQCMPGTAALGALNPFSKVPVLVHEGLVLFETGSILRYLDREFGGPELQPTDSRLCAQVDQWCSAFASQVDQAIVRNYLLEIVMPLLQGGEVNQQRLTEAEPGVTRVLAIIEHQLGDDGYIVGEQFTLADAMAAPMLDYLVGQPAARTMVARAPRVQAYVERVKARPSAREVLVVPEFLQQ</sequence>
<dbReference type="GO" id="GO:0005737">
    <property type="term" value="C:cytoplasm"/>
    <property type="evidence" value="ECO:0007669"/>
    <property type="project" value="TreeGrafter"/>
</dbReference>
<dbReference type="GO" id="GO:0004364">
    <property type="term" value="F:glutathione transferase activity"/>
    <property type="evidence" value="ECO:0007669"/>
    <property type="project" value="UniProtKB-EC"/>
</dbReference>
<name>A0A1M7MXL0_9GAMM</name>
<dbReference type="CDD" id="cd00570">
    <property type="entry name" value="GST_N_family"/>
    <property type="match status" value="1"/>
</dbReference>
<dbReference type="InterPro" id="IPR040079">
    <property type="entry name" value="Glutathione_S-Trfase"/>
</dbReference>
<evidence type="ECO:0000259" key="3">
    <source>
        <dbReference type="PROSITE" id="PS50404"/>
    </source>
</evidence>
<gene>
    <name evidence="5" type="ORF">HCU01_41320</name>
    <name evidence="6" type="ORF">SAMN05660971_04386</name>
</gene>
<feature type="domain" description="GST C-terminal" evidence="4">
    <location>
        <begin position="89"/>
        <end position="218"/>
    </location>
</feature>
<feature type="domain" description="GST N-terminal" evidence="3">
    <location>
        <begin position="2"/>
        <end position="84"/>
    </location>
</feature>
<dbReference type="Proteomes" id="UP000321726">
    <property type="component" value="Unassembled WGS sequence"/>
</dbReference>
<dbReference type="SFLD" id="SFLDS00019">
    <property type="entry name" value="Glutathione_Transferase_(cytos"/>
    <property type="match status" value="1"/>
</dbReference>
<dbReference type="InterPro" id="IPR036249">
    <property type="entry name" value="Thioredoxin-like_sf"/>
</dbReference>
<dbReference type="GO" id="GO:0043295">
    <property type="term" value="F:glutathione binding"/>
    <property type="evidence" value="ECO:0007669"/>
    <property type="project" value="TreeGrafter"/>
</dbReference>
<dbReference type="Pfam" id="PF00043">
    <property type="entry name" value="GST_C"/>
    <property type="match status" value="1"/>
</dbReference>
<dbReference type="PROSITE" id="PS50405">
    <property type="entry name" value="GST_CTER"/>
    <property type="match status" value="1"/>
</dbReference>
<accession>A0A1M7MXL0</accession>
<dbReference type="Gene3D" id="3.40.30.10">
    <property type="entry name" value="Glutaredoxin"/>
    <property type="match status" value="1"/>
</dbReference>
<keyword evidence="8" id="KW-1185">Reference proteome</keyword>
<evidence type="ECO:0000256" key="1">
    <source>
        <dbReference type="ARBA" id="ARBA00012452"/>
    </source>
</evidence>
<proteinExistence type="predicted"/>
<dbReference type="PANTHER" id="PTHR43900">
    <property type="entry name" value="GLUTATHIONE S-TRANSFERASE RHO"/>
    <property type="match status" value="1"/>
</dbReference>
<dbReference type="InterPro" id="IPR004046">
    <property type="entry name" value="GST_C"/>
</dbReference>
<dbReference type="Pfam" id="PF13409">
    <property type="entry name" value="GST_N_2"/>
    <property type="match status" value="1"/>
</dbReference>
<keyword evidence="2 6" id="KW-0808">Transferase</keyword>
<dbReference type="AlphaFoldDB" id="A0A1M7MXL0"/>
<reference evidence="6 7" key="1">
    <citation type="submission" date="2016-11" db="EMBL/GenBank/DDBJ databases">
        <authorList>
            <person name="Jaros S."/>
            <person name="Januszkiewicz K."/>
            <person name="Wedrychowicz H."/>
        </authorList>
    </citation>
    <scope>NUCLEOTIDE SEQUENCE [LARGE SCALE GENOMIC DNA]</scope>
    <source>
        <strain evidence="6 7">DSM 4740</strain>
    </source>
</reference>
<dbReference type="EMBL" id="BJXU01000192">
    <property type="protein sequence ID" value="GEN26183.1"/>
    <property type="molecule type" value="Genomic_DNA"/>
</dbReference>
<reference evidence="5 8" key="2">
    <citation type="submission" date="2019-07" db="EMBL/GenBank/DDBJ databases">
        <title>Whole genome shotgun sequence of Halomonas cupida NBRC 102219.</title>
        <authorList>
            <person name="Hosoyama A."/>
            <person name="Uohara A."/>
            <person name="Ohji S."/>
            <person name="Ichikawa N."/>
        </authorList>
    </citation>
    <scope>NUCLEOTIDE SEQUENCE [LARGE SCALE GENOMIC DNA]</scope>
    <source>
        <strain evidence="5 8">NBRC 102219</strain>
    </source>
</reference>
<dbReference type="OrthoDB" id="5740960at2"/>
<evidence type="ECO:0000313" key="7">
    <source>
        <dbReference type="Proteomes" id="UP000184123"/>
    </source>
</evidence>
<dbReference type="Gene3D" id="1.20.1050.10">
    <property type="match status" value="1"/>
</dbReference>